<dbReference type="Pfam" id="PF00440">
    <property type="entry name" value="TetR_N"/>
    <property type="match status" value="1"/>
</dbReference>
<keyword evidence="1" id="KW-0678">Repressor</keyword>
<evidence type="ECO:0000256" key="3">
    <source>
        <dbReference type="ARBA" id="ARBA00023125"/>
    </source>
</evidence>
<dbReference type="SUPFAM" id="SSF48498">
    <property type="entry name" value="Tetracyclin repressor-like, C-terminal domain"/>
    <property type="match status" value="1"/>
</dbReference>
<reference evidence="7 8" key="1">
    <citation type="submission" date="2020-07" db="EMBL/GenBank/DDBJ databases">
        <title>Complete genome sequence of Chitinibacter sp. 2T18.</title>
        <authorList>
            <person name="Bae J.-W."/>
            <person name="Choi J.-W."/>
        </authorList>
    </citation>
    <scope>NUCLEOTIDE SEQUENCE [LARGE SCALE GENOMIC DNA]</scope>
    <source>
        <strain evidence="7 8">2T18</strain>
    </source>
</reference>
<accession>A0A7H9BJZ3</accession>
<proteinExistence type="predicted"/>
<dbReference type="Gene3D" id="1.10.357.10">
    <property type="entry name" value="Tetracycline Repressor, domain 2"/>
    <property type="match status" value="1"/>
</dbReference>
<protein>
    <submittedName>
        <fullName evidence="7">TetR/AcrR family transcriptional regulator</fullName>
    </submittedName>
</protein>
<dbReference type="InterPro" id="IPR023772">
    <property type="entry name" value="DNA-bd_HTH_TetR-type_CS"/>
</dbReference>
<dbReference type="PRINTS" id="PR00455">
    <property type="entry name" value="HTHTETR"/>
</dbReference>
<dbReference type="SUPFAM" id="SSF46689">
    <property type="entry name" value="Homeodomain-like"/>
    <property type="match status" value="1"/>
</dbReference>
<evidence type="ECO:0000256" key="1">
    <source>
        <dbReference type="ARBA" id="ARBA00022491"/>
    </source>
</evidence>
<dbReference type="InterPro" id="IPR039536">
    <property type="entry name" value="TetR_C_Proteobacteria"/>
</dbReference>
<name>A0A7H9BJZ3_9NEIS</name>
<sequence>MMNAVNATSKLNESKRQQILDGARQVFMDNGYAAASMERIAKTAGVSKGTLYNYFENKESLFVCLIQSECGKSEELSAPVRQYSDAPPEPILNQIGQQWLIGLLQPNQRALFRIVLAECMQFPELGQAIERSGPQLAMQGLGQYLAHLNQRGILRIPDIELATEQFFALCDAGITRKMHFSVSEPTEAQIIAHVKSAVTVFLNGYRV</sequence>
<dbReference type="InterPro" id="IPR036271">
    <property type="entry name" value="Tet_transcr_reg_TetR-rel_C_sf"/>
</dbReference>
<dbReference type="InterPro" id="IPR009057">
    <property type="entry name" value="Homeodomain-like_sf"/>
</dbReference>
<evidence type="ECO:0000313" key="7">
    <source>
        <dbReference type="EMBL" id="QLG88578.1"/>
    </source>
</evidence>
<dbReference type="Proteomes" id="UP000509597">
    <property type="component" value="Chromosome"/>
</dbReference>
<dbReference type="PROSITE" id="PS01081">
    <property type="entry name" value="HTH_TETR_1"/>
    <property type="match status" value="1"/>
</dbReference>
<dbReference type="InterPro" id="IPR001647">
    <property type="entry name" value="HTH_TetR"/>
</dbReference>
<organism evidence="7 8">
    <name type="scientific">Chitinibacter bivalviorum</name>
    <dbReference type="NCBI Taxonomy" id="2739434"/>
    <lineage>
        <taxon>Bacteria</taxon>
        <taxon>Pseudomonadati</taxon>
        <taxon>Pseudomonadota</taxon>
        <taxon>Betaproteobacteria</taxon>
        <taxon>Neisseriales</taxon>
        <taxon>Chitinibacteraceae</taxon>
        <taxon>Chitinibacter</taxon>
    </lineage>
</organism>
<keyword evidence="4" id="KW-0804">Transcription</keyword>
<dbReference type="GO" id="GO:0003700">
    <property type="term" value="F:DNA-binding transcription factor activity"/>
    <property type="evidence" value="ECO:0007669"/>
    <property type="project" value="TreeGrafter"/>
</dbReference>
<dbReference type="PANTHER" id="PTHR30055:SF146">
    <property type="entry name" value="HTH-TYPE TRANSCRIPTIONAL DUAL REGULATOR CECR"/>
    <property type="match status" value="1"/>
</dbReference>
<dbReference type="GO" id="GO:0000976">
    <property type="term" value="F:transcription cis-regulatory region binding"/>
    <property type="evidence" value="ECO:0007669"/>
    <property type="project" value="TreeGrafter"/>
</dbReference>
<dbReference type="Pfam" id="PF14246">
    <property type="entry name" value="TetR_C_7"/>
    <property type="match status" value="1"/>
</dbReference>
<gene>
    <name evidence="7" type="ORF">HQ393_10175</name>
</gene>
<dbReference type="KEGG" id="chiz:HQ393_10175"/>
<dbReference type="PROSITE" id="PS50977">
    <property type="entry name" value="HTH_TETR_2"/>
    <property type="match status" value="1"/>
</dbReference>
<feature type="DNA-binding region" description="H-T-H motif" evidence="5">
    <location>
        <begin position="36"/>
        <end position="55"/>
    </location>
</feature>
<dbReference type="Gene3D" id="1.10.10.60">
    <property type="entry name" value="Homeodomain-like"/>
    <property type="match status" value="1"/>
</dbReference>
<keyword evidence="3 5" id="KW-0238">DNA-binding</keyword>
<evidence type="ECO:0000256" key="4">
    <source>
        <dbReference type="ARBA" id="ARBA00023163"/>
    </source>
</evidence>
<dbReference type="PANTHER" id="PTHR30055">
    <property type="entry name" value="HTH-TYPE TRANSCRIPTIONAL REGULATOR RUTR"/>
    <property type="match status" value="1"/>
</dbReference>
<dbReference type="AlphaFoldDB" id="A0A7H9BJZ3"/>
<dbReference type="InterPro" id="IPR050109">
    <property type="entry name" value="HTH-type_TetR-like_transc_reg"/>
</dbReference>
<keyword evidence="8" id="KW-1185">Reference proteome</keyword>
<evidence type="ECO:0000259" key="6">
    <source>
        <dbReference type="PROSITE" id="PS50977"/>
    </source>
</evidence>
<evidence type="ECO:0000256" key="2">
    <source>
        <dbReference type="ARBA" id="ARBA00023015"/>
    </source>
</evidence>
<dbReference type="FunFam" id="1.10.10.60:FF:000141">
    <property type="entry name" value="TetR family transcriptional regulator"/>
    <property type="match status" value="1"/>
</dbReference>
<feature type="domain" description="HTH tetR-type" evidence="6">
    <location>
        <begin position="13"/>
        <end position="73"/>
    </location>
</feature>
<evidence type="ECO:0000313" key="8">
    <source>
        <dbReference type="Proteomes" id="UP000509597"/>
    </source>
</evidence>
<dbReference type="RefSeq" id="WP_179355090.1">
    <property type="nucleotide sequence ID" value="NZ_CP058627.1"/>
</dbReference>
<evidence type="ECO:0000256" key="5">
    <source>
        <dbReference type="PROSITE-ProRule" id="PRU00335"/>
    </source>
</evidence>
<keyword evidence="2" id="KW-0805">Transcription regulation</keyword>
<dbReference type="EMBL" id="CP058627">
    <property type="protein sequence ID" value="QLG88578.1"/>
    <property type="molecule type" value="Genomic_DNA"/>
</dbReference>